<keyword evidence="6" id="KW-1185">Reference proteome</keyword>
<accession>A0A0N5ADG4</accession>
<keyword evidence="3" id="KW-0813">Transport</keyword>
<proteinExistence type="inferred from homology"/>
<keyword evidence="5" id="KW-0653">Protein transport</keyword>
<dbReference type="GO" id="GO:0032456">
    <property type="term" value="P:endocytic recycling"/>
    <property type="evidence" value="ECO:0007669"/>
    <property type="project" value="InterPro"/>
</dbReference>
<dbReference type="GO" id="GO:0005768">
    <property type="term" value="C:endosome"/>
    <property type="evidence" value="ECO:0007669"/>
    <property type="project" value="UniProtKB-SubCell"/>
</dbReference>
<dbReference type="PANTHER" id="PTHR13673:SF0">
    <property type="entry name" value="VPS35 ENDOSOMAL PROTEIN-SORTING FACTOR-LIKE"/>
    <property type="match status" value="1"/>
</dbReference>
<dbReference type="STRING" id="451379.A0A0N5ADG4"/>
<name>A0A0N5ADG4_9BILA</name>
<comment type="subcellular location">
    <subcellularLocation>
        <location evidence="1">Endosome</location>
    </subcellularLocation>
</comment>
<dbReference type="Proteomes" id="UP000046393">
    <property type="component" value="Unplaced"/>
</dbReference>
<evidence type="ECO:0000313" key="6">
    <source>
        <dbReference type="Proteomes" id="UP000046393"/>
    </source>
</evidence>
<evidence type="ECO:0000313" key="7">
    <source>
        <dbReference type="WBParaSite" id="SMUV_0000221401-mRNA-1"/>
    </source>
</evidence>
<evidence type="ECO:0000256" key="2">
    <source>
        <dbReference type="ARBA" id="ARBA00010704"/>
    </source>
</evidence>
<comment type="similarity">
    <text evidence="2">Belongs to the VPS35L family.</text>
</comment>
<dbReference type="PANTHER" id="PTHR13673">
    <property type="entry name" value="ESOPHAGEAL CANCER ASSOCIATED PROTEIN"/>
    <property type="match status" value="1"/>
</dbReference>
<sequence length="931" mass="106524">MSSDVATAFTGFEWLLRDWQYEKQGESCRSLEVLVDPLNRRSGTKAVKDESSINVPEEADFADPLGATAPESAGNKFKIETMQKLHQKNESEGSVLMNTLDTENPECFVSETELPEFTSWSVKRKAILEKFEASEKLSITNSFFLNGIPFETQVSTLDRLEQRVQQFEDNLGRKHYANLSQLEYIRVMNELRLKLLLSWTEGKRIESLEIVVELANLLSATLSPSFYPSQFVLVTDILDIFGKLVYDRLLTMTNTERKAKGYEELLKDEFTTVEIPDRVQTVAKNWFYKLATIKELLPRFYVETALIGCMRFFDDEAITANVIRLCEMPNYMRHWLSSAYARAYVCRVVMRLKPICHESLFKCLNDWIFLSSTVPQTELLAPALEWIIQCASYGADSYEDMLPLWNFCHLSEKRSLLLEPFVLSVSNTYIFKHARQFCKLVLQDKDSFAKELTVFGTRLIDGEIDEDSRVIILKNVLPFISKIEDIKEYVECAVVWCSFAAKYFPLKTVDDMLNELVSKLSNSRQCELFSRDIARLIEYLVKSGKTVIELFSTESFIKLQDFVVDTTSMSCCLQKILSAFIVQRSVSSCGNFSIAYQILSLCTKLIDSFPIDAEEDDDIDNVLDLVKRSLDRFSLEQEPERALNFYVDMRAALSTNVNMTFYVVCRICNLGFNLIQVGHMSGMGASFLRACIANAFITIASIGDPKQRLHLYIQCGLLGLMANSLPQVDAITKCCVELLAECNEISAVDYRFMASTFLSFLIIVPDILKKRPLYIFDAFINAISRYNWNENWLEYGRLLMQCLNYLSVMRLDVFPYHLDAIESNDRLYGHDDKFTAVITEKESLILSHLVEAISAAEAQLPQLSMELLEMIASIGAVEAMVTVIYQLWQNVVGLKNFSCRRCAVYNVLKTQFSDCRKSKRLVKAINEMEQS</sequence>
<keyword evidence="4" id="KW-0967">Endosome</keyword>
<dbReference type="GO" id="GO:0015031">
    <property type="term" value="P:protein transport"/>
    <property type="evidence" value="ECO:0007669"/>
    <property type="project" value="UniProtKB-KW"/>
</dbReference>
<reference evidence="7" key="1">
    <citation type="submission" date="2017-02" db="UniProtKB">
        <authorList>
            <consortium name="WormBaseParasite"/>
        </authorList>
    </citation>
    <scope>IDENTIFICATION</scope>
</reference>
<dbReference type="WBParaSite" id="SMUV_0000221401-mRNA-1">
    <property type="protein sequence ID" value="SMUV_0000221401-mRNA-1"/>
    <property type="gene ID" value="SMUV_0000221401"/>
</dbReference>
<dbReference type="AlphaFoldDB" id="A0A0N5ADG4"/>
<dbReference type="InterPro" id="IPR029705">
    <property type="entry name" value="VPS35L"/>
</dbReference>
<evidence type="ECO:0000256" key="3">
    <source>
        <dbReference type="ARBA" id="ARBA00022448"/>
    </source>
</evidence>
<evidence type="ECO:0000256" key="5">
    <source>
        <dbReference type="ARBA" id="ARBA00022927"/>
    </source>
</evidence>
<evidence type="ECO:0000256" key="1">
    <source>
        <dbReference type="ARBA" id="ARBA00004177"/>
    </source>
</evidence>
<protein>
    <submittedName>
        <fullName evidence="7">UPF0505 protein CG8202</fullName>
    </submittedName>
</protein>
<evidence type="ECO:0000256" key="4">
    <source>
        <dbReference type="ARBA" id="ARBA00022753"/>
    </source>
</evidence>
<organism evidence="6 7">
    <name type="scientific">Syphacia muris</name>
    <dbReference type="NCBI Taxonomy" id="451379"/>
    <lineage>
        <taxon>Eukaryota</taxon>
        <taxon>Metazoa</taxon>
        <taxon>Ecdysozoa</taxon>
        <taxon>Nematoda</taxon>
        <taxon>Chromadorea</taxon>
        <taxon>Rhabditida</taxon>
        <taxon>Spirurina</taxon>
        <taxon>Oxyuridomorpha</taxon>
        <taxon>Oxyuroidea</taxon>
        <taxon>Oxyuridae</taxon>
        <taxon>Syphacia</taxon>
    </lineage>
</organism>